<reference evidence="1 2" key="1">
    <citation type="journal article" date="2015" name="Nature">
        <title>rRNA introns, odd ribosomes, and small enigmatic genomes across a large radiation of phyla.</title>
        <authorList>
            <person name="Brown C.T."/>
            <person name="Hug L.A."/>
            <person name="Thomas B.C."/>
            <person name="Sharon I."/>
            <person name="Castelle C.J."/>
            <person name="Singh A."/>
            <person name="Wilkins M.J."/>
            <person name="Williams K.H."/>
            <person name="Banfield J.F."/>
        </authorList>
    </citation>
    <scope>NUCLEOTIDE SEQUENCE [LARGE SCALE GENOMIC DNA]</scope>
</reference>
<proteinExistence type="predicted"/>
<accession>A0A0G0LPZ9</accession>
<sequence length="75" mass="9064">MKRQTYDNKSERFKKLATYRTNEVLKKLKILGNCSNRNMYDFSEGEINKIFSEIEKKVKEVKSKFNFSKDKEFKL</sequence>
<evidence type="ECO:0000313" key="1">
    <source>
        <dbReference type="EMBL" id="KKQ90060.1"/>
    </source>
</evidence>
<comment type="caution">
    <text evidence="1">The sequence shown here is derived from an EMBL/GenBank/DDBJ whole genome shotgun (WGS) entry which is preliminary data.</text>
</comment>
<gene>
    <name evidence="1" type="ORF">UT11_C0013G0004</name>
</gene>
<organism evidence="1 2">
    <name type="scientific">Berkelbacteria bacterium GW2011_GWA2_38_9</name>
    <dbReference type="NCBI Taxonomy" id="1618334"/>
    <lineage>
        <taxon>Bacteria</taxon>
        <taxon>Candidatus Berkelbacteria</taxon>
    </lineage>
</organism>
<dbReference type="AlphaFoldDB" id="A0A0G0LPZ9"/>
<name>A0A0G0LPZ9_9BACT</name>
<dbReference type="EMBL" id="LBVO01000013">
    <property type="protein sequence ID" value="KKQ90060.1"/>
    <property type="molecule type" value="Genomic_DNA"/>
</dbReference>
<dbReference type="Proteomes" id="UP000033934">
    <property type="component" value="Unassembled WGS sequence"/>
</dbReference>
<protein>
    <submittedName>
        <fullName evidence="1">Uncharacterized protein</fullName>
    </submittedName>
</protein>
<evidence type="ECO:0000313" key="2">
    <source>
        <dbReference type="Proteomes" id="UP000033934"/>
    </source>
</evidence>